<organism evidence="2 3">
    <name type="scientific">Zasmidium cellare</name>
    <name type="common">Wine cellar mold</name>
    <name type="synonym">Racodium cellare</name>
    <dbReference type="NCBI Taxonomy" id="395010"/>
    <lineage>
        <taxon>Eukaryota</taxon>
        <taxon>Fungi</taxon>
        <taxon>Dikarya</taxon>
        <taxon>Ascomycota</taxon>
        <taxon>Pezizomycotina</taxon>
        <taxon>Dothideomycetes</taxon>
        <taxon>Dothideomycetidae</taxon>
        <taxon>Mycosphaerellales</taxon>
        <taxon>Mycosphaerellaceae</taxon>
        <taxon>Zasmidium</taxon>
    </lineage>
</organism>
<dbReference type="EMBL" id="JAXOVC010000002">
    <property type="protein sequence ID" value="KAK4505936.1"/>
    <property type="molecule type" value="Genomic_DNA"/>
</dbReference>
<comment type="caution">
    <text evidence="2">The sequence shown here is derived from an EMBL/GenBank/DDBJ whole genome shotgun (WGS) entry which is preliminary data.</text>
</comment>
<evidence type="ECO:0000313" key="3">
    <source>
        <dbReference type="Proteomes" id="UP001305779"/>
    </source>
</evidence>
<evidence type="ECO:0000313" key="2">
    <source>
        <dbReference type="EMBL" id="KAK4505936.1"/>
    </source>
</evidence>
<protein>
    <submittedName>
        <fullName evidence="2">Uncharacterized protein</fullName>
    </submittedName>
</protein>
<accession>A0ABR0EWD2</accession>
<sequence length="348" mass="39436">MEHRDNSLPPPYYAEQPPPVQASSSSNVRYRTLPQPVTYTVSMTGKAFRSFSSPELPQVLESTHRAFDPSIPASSIRVLLYLIYNQEGTWLYIGGSGDPNMKIRYVRVVAEVPMNGNVRMSLERKQELMARIVTAVERYEGKKAKETEIDVVVREINAEDEHWVKRQLLSSSSPSQFIHDFLVETYNGYPEAAQTLVIITHRDWPRYNVTEALLGPEEAASRHSNVLTHGGGPMRVPSRPPWTEDFDSPFVHHTPEDVAKILREADGIPRHLFKDYCIIMDEQTWDDRTVLLVKSKRSLGERLPPGYDDSPIVNVRESFKEVNGIVQAVSVGQGSLAEILWNQQHTTA</sequence>
<reference evidence="2 3" key="1">
    <citation type="journal article" date="2023" name="G3 (Bethesda)">
        <title>A chromosome-level genome assembly of Zasmidium syzygii isolated from banana leaves.</title>
        <authorList>
            <person name="van Westerhoven A.C."/>
            <person name="Mehrabi R."/>
            <person name="Talebi R."/>
            <person name="Steentjes M.B.F."/>
            <person name="Corcolon B."/>
            <person name="Chong P.A."/>
            <person name="Kema G.H.J."/>
            <person name="Seidl M.F."/>
        </authorList>
    </citation>
    <scope>NUCLEOTIDE SEQUENCE [LARGE SCALE GENOMIC DNA]</scope>
    <source>
        <strain evidence="2 3">P124</strain>
    </source>
</reference>
<feature type="compositionally biased region" description="Pro residues" evidence="1">
    <location>
        <begin position="8"/>
        <end position="20"/>
    </location>
</feature>
<keyword evidence="3" id="KW-1185">Reference proteome</keyword>
<gene>
    <name evidence="2" type="ORF">PRZ48_003901</name>
</gene>
<dbReference type="Proteomes" id="UP001305779">
    <property type="component" value="Unassembled WGS sequence"/>
</dbReference>
<name>A0ABR0EWD2_ZASCE</name>
<proteinExistence type="predicted"/>
<feature type="region of interest" description="Disordered" evidence="1">
    <location>
        <begin position="1"/>
        <end position="28"/>
    </location>
</feature>
<evidence type="ECO:0000256" key="1">
    <source>
        <dbReference type="SAM" id="MobiDB-lite"/>
    </source>
</evidence>